<dbReference type="InterPro" id="IPR019956">
    <property type="entry name" value="Ubiquitin_dom"/>
</dbReference>
<dbReference type="CDD" id="cd17039">
    <property type="entry name" value="Ubl_ubiquitin_like"/>
    <property type="match status" value="5"/>
</dbReference>
<proteinExistence type="predicted"/>
<gene>
    <name evidence="2" type="ORF">EMPS_02383</name>
</gene>
<feature type="domain" description="Ubiquitin-like" evidence="1">
    <location>
        <begin position="226"/>
        <end position="301"/>
    </location>
</feature>
<name>A0A9P3H4M3_9FUNG</name>
<dbReference type="InterPro" id="IPR050158">
    <property type="entry name" value="Ubiquitin_ubiquitin-like"/>
</dbReference>
<feature type="domain" description="Ubiquitin-like" evidence="1">
    <location>
        <begin position="1"/>
        <end position="70"/>
    </location>
</feature>
<dbReference type="SUPFAM" id="SSF54236">
    <property type="entry name" value="Ubiquitin-like"/>
    <property type="match status" value="6"/>
</dbReference>
<dbReference type="SMART" id="SM00213">
    <property type="entry name" value="UBQ"/>
    <property type="match status" value="5"/>
</dbReference>
<dbReference type="PANTHER" id="PTHR10666">
    <property type="entry name" value="UBIQUITIN"/>
    <property type="match status" value="1"/>
</dbReference>
<feature type="domain" description="Ubiquitin-like" evidence="1">
    <location>
        <begin position="78"/>
        <end position="147"/>
    </location>
</feature>
<keyword evidence="3" id="KW-1185">Reference proteome</keyword>
<dbReference type="PRINTS" id="PR00348">
    <property type="entry name" value="UBIQUITIN"/>
</dbReference>
<evidence type="ECO:0000313" key="2">
    <source>
        <dbReference type="EMBL" id="GJJ70034.1"/>
    </source>
</evidence>
<feature type="domain" description="Ubiquitin-like" evidence="1">
    <location>
        <begin position="151"/>
        <end position="225"/>
    </location>
</feature>
<comment type="caution">
    <text evidence="2">The sequence shown here is derived from an EMBL/GenBank/DDBJ whole genome shotgun (WGS) entry which is preliminary data.</text>
</comment>
<dbReference type="Pfam" id="PF00240">
    <property type="entry name" value="ubiquitin"/>
    <property type="match status" value="6"/>
</dbReference>
<dbReference type="InterPro" id="IPR029071">
    <property type="entry name" value="Ubiquitin-like_domsf"/>
</dbReference>
<sequence>MRVVVKDINTSTLTDVHVRLFDKLERVKCELQNRLGIKPCEQRLIFGGLELDEDCTMFECNLKDGSTVELHPCPKNHVQILVKELTGRTLVMNVSLYETVKSLKEKIQAERKDISVTRQTLIFEGKKLDSDEILGEYNIQHKSTVRLRVGIMLTVCMEEGRKILTFAAEPTDQVRELMMEIERHHRIPQGQQRLLFEGRRMAPEESLFDCGIVKDSILDLAIMKRMWISIELPGGNFMHFDTEPEETIREIKHKIHERKDIPCEDQCLQLGSYRLQDDWSVFDSNIQQKSVLRLTLRPAGNFPITVETIAGKSFRLDVNSQDTILSLKRQINDVEDISLDLQRLVFDSRVLEDHHTLAFYRIREDSVVRLRTIIHVVVELSEGRTLTLKGEPTDPVKKLKQMIADAEGIPKEDQTLWLDDEFAE</sequence>
<dbReference type="InterPro" id="IPR000626">
    <property type="entry name" value="Ubiquitin-like_dom"/>
</dbReference>
<dbReference type="PROSITE" id="PS50053">
    <property type="entry name" value="UBIQUITIN_2"/>
    <property type="match status" value="6"/>
</dbReference>
<reference evidence="2" key="1">
    <citation type="submission" date="2021-11" db="EMBL/GenBank/DDBJ databases">
        <authorList>
            <person name="Herlambang A."/>
            <person name="Guo Y."/>
            <person name="Takashima Y."/>
            <person name="Nishizawa T."/>
        </authorList>
    </citation>
    <scope>NUCLEOTIDE SEQUENCE</scope>
    <source>
        <strain evidence="2">E1425</strain>
    </source>
</reference>
<feature type="domain" description="Ubiquitin-like" evidence="1">
    <location>
        <begin position="374"/>
        <end position="424"/>
    </location>
</feature>
<evidence type="ECO:0000259" key="1">
    <source>
        <dbReference type="PROSITE" id="PS50053"/>
    </source>
</evidence>
<evidence type="ECO:0000313" key="3">
    <source>
        <dbReference type="Proteomes" id="UP000827284"/>
    </source>
</evidence>
<feature type="domain" description="Ubiquitin-like" evidence="1">
    <location>
        <begin position="302"/>
        <end position="370"/>
    </location>
</feature>
<dbReference type="AlphaFoldDB" id="A0A9P3H4M3"/>
<dbReference type="OrthoDB" id="428577at2759"/>
<accession>A0A9P3H4M3</accession>
<dbReference type="EMBL" id="BQFW01000003">
    <property type="protein sequence ID" value="GJJ70034.1"/>
    <property type="molecule type" value="Genomic_DNA"/>
</dbReference>
<dbReference type="Gene3D" id="3.10.20.90">
    <property type="entry name" value="Phosphatidylinositol 3-kinase Catalytic Subunit, Chain A, domain 1"/>
    <property type="match status" value="6"/>
</dbReference>
<dbReference type="Proteomes" id="UP000827284">
    <property type="component" value="Unassembled WGS sequence"/>
</dbReference>
<organism evidence="2 3">
    <name type="scientific">Entomortierella parvispora</name>
    <dbReference type="NCBI Taxonomy" id="205924"/>
    <lineage>
        <taxon>Eukaryota</taxon>
        <taxon>Fungi</taxon>
        <taxon>Fungi incertae sedis</taxon>
        <taxon>Mucoromycota</taxon>
        <taxon>Mortierellomycotina</taxon>
        <taxon>Mortierellomycetes</taxon>
        <taxon>Mortierellales</taxon>
        <taxon>Mortierellaceae</taxon>
        <taxon>Entomortierella</taxon>
    </lineage>
</organism>
<reference evidence="2" key="2">
    <citation type="journal article" date="2022" name="Microbiol. Resour. Announc.">
        <title>Whole-Genome Sequence of Entomortierella parvispora E1425, a Mucoromycotan Fungus Associated with Burkholderiaceae-Related Endosymbiotic Bacteria.</title>
        <authorList>
            <person name="Herlambang A."/>
            <person name="Guo Y."/>
            <person name="Takashima Y."/>
            <person name="Narisawa K."/>
            <person name="Ohta H."/>
            <person name="Nishizawa T."/>
        </authorList>
    </citation>
    <scope>NUCLEOTIDE SEQUENCE</scope>
    <source>
        <strain evidence="2">E1425</strain>
    </source>
</reference>
<protein>
    <recommendedName>
        <fullName evidence="1">Ubiquitin-like domain-containing protein</fullName>
    </recommendedName>
</protein>